<dbReference type="PANTHER" id="PTHR42813">
    <property type="entry name" value="ZINC-TYPE ALCOHOL DEHYDROGENASE-LIKE"/>
    <property type="match status" value="1"/>
</dbReference>
<dbReference type="SUPFAM" id="SSF50129">
    <property type="entry name" value="GroES-like"/>
    <property type="match status" value="1"/>
</dbReference>
<gene>
    <name evidence="6" type="ORF">SAMEA4029009_CIC11G00000005774</name>
</gene>
<dbReference type="Proteomes" id="UP000182259">
    <property type="component" value="Chromosome III"/>
</dbReference>
<dbReference type="AlphaFoldDB" id="A0A1L0DF93"/>
<evidence type="ECO:0000256" key="1">
    <source>
        <dbReference type="ARBA" id="ARBA00001947"/>
    </source>
</evidence>
<dbReference type="SUPFAM" id="SSF51735">
    <property type="entry name" value="NAD(P)-binding Rossmann-fold domains"/>
    <property type="match status" value="1"/>
</dbReference>
<keyword evidence="2" id="KW-0479">Metal-binding</keyword>
<dbReference type="EMBL" id="LT635766">
    <property type="protein sequence ID" value="SGZ54560.1"/>
    <property type="molecule type" value="Genomic_DNA"/>
</dbReference>
<feature type="domain" description="Alcohol dehydrogenase-like N-terminal" evidence="5">
    <location>
        <begin position="29"/>
        <end position="141"/>
    </location>
</feature>
<reference evidence="6 7" key="1">
    <citation type="submission" date="2016-10" db="EMBL/GenBank/DDBJ databases">
        <authorList>
            <person name="de Groot N.N."/>
        </authorList>
    </citation>
    <scope>NUCLEOTIDE SEQUENCE [LARGE SCALE GENOMIC DNA]</scope>
    <source>
        <strain evidence="6 7">PYCC 4715</strain>
    </source>
</reference>
<keyword evidence="3" id="KW-0862">Zinc</keyword>
<evidence type="ECO:0000259" key="4">
    <source>
        <dbReference type="Pfam" id="PF00107"/>
    </source>
</evidence>
<name>A0A1L0DF93_9ASCO</name>
<dbReference type="PANTHER" id="PTHR42813:SF2">
    <property type="entry name" value="DEHYDROGENASE, ZINC-CONTAINING, PUTATIVE (AFU_ORTHOLOGUE AFUA_2G02810)-RELATED"/>
    <property type="match status" value="1"/>
</dbReference>
<dbReference type="InterPro" id="IPR013154">
    <property type="entry name" value="ADH-like_N"/>
</dbReference>
<sequence>MSQYMKAAVFQKPYVVETITKPIPQISQQNEVLVKVKYSGLCGSDLHYYRGHIPLTAGQTMGHEFVGAIVEKSSDIPDSVLAVGDEVISTFTIQCGECWYCQHGYSGTCEKTNTFGKVGLDGAQAEYVLVPYATTTLVKKPKSTPDADDSIYTLMADIFVTGYFGVKKIVDHFQSLPINEISVLQMGAGPVGLCAVRVLRQFGFKSIVVVDGIDARLQQAQKLGATATVNFRTEPDKLKQLIASLTDNRGFDAALEIVGATTAMRTAFDSIRRGGFISSVGMGHEELPFNALECYAKGLTVSFGRCNTWALFHEALKMFEQVKEDFSDFIEVKPHIDEAGVYYTRFEKGEVLKVVFRFQ</sequence>
<organism evidence="6 7">
    <name type="scientific">Sungouiella intermedia</name>
    <dbReference type="NCBI Taxonomy" id="45354"/>
    <lineage>
        <taxon>Eukaryota</taxon>
        <taxon>Fungi</taxon>
        <taxon>Dikarya</taxon>
        <taxon>Ascomycota</taxon>
        <taxon>Saccharomycotina</taxon>
        <taxon>Pichiomycetes</taxon>
        <taxon>Metschnikowiaceae</taxon>
        <taxon>Sungouiella</taxon>
    </lineage>
</organism>
<dbReference type="Gene3D" id="3.40.50.720">
    <property type="entry name" value="NAD(P)-binding Rossmann-like Domain"/>
    <property type="match status" value="1"/>
</dbReference>
<evidence type="ECO:0000256" key="2">
    <source>
        <dbReference type="ARBA" id="ARBA00022723"/>
    </source>
</evidence>
<dbReference type="Gene3D" id="3.90.180.10">
    <property type="entry name" value="Medium-chain alcohol dehydrogenases, catalytic domain"/>
    <property type="match status" value="1"/>
</dbReference>
<dbReference type="GO" id="GO:0046872">
    <property type="term" value="F:metal ion binding"/>
    <property type="evidence" value="ECO:0007669"/>
    <property type="project" value="UniProtKB-KW"/>
</dbReference>
<evidence type="ECO:0000313" key="6">
    <source>
        <dbReference type="EMBL" id="SGZ54560.1"/>
    </source>
</evidence>
<dbReference type="CDD" id="cd08284">
    <property type="entry name" value="FDH_like_2"/>
    <property type="match status" value="1"/>
</dbReference>
<protein>
    <submittedName>
        <fullName evidence="6">CIC11C00000005774</fullName>
    </submittedName>
</protein>
<evidence type="ECO:0000256" key="3">
    <source>
        <dbReference type="ARBA" id="ARBA00022833"/>
    </source>
</evidence>
<dbReference type="InterPro" id="IPR036291">
    <property type="entry name" value="NAD(P)-bd_dom_sf"/>
</dbReference>
<accession>A0A1L0DF93</accession>
<dbReference type="InterPro" id="IPR013149">
    <property type="entry name" value="ADH-like_C"/>
</dbReference>
<dbReference type="Pfam" id="PF08240">
    <property type="entry name" value="ADH_N"/>
    <property type="match status" value="1"/>
</dbReference>
<proteinExistence type="predicted"/>
<evidence type="ECO:0000313" key="7">
    <source>
        <dbReference type="Proteomes" id="UP000182259"/>
    </source>
</evidence>
<evidence type="ECO:0000259" key="5">
    <source>
        <dbReference type="Pfam" id="PF08240"/>
    </source>
</evidence>
<dbReference type="Pfam" id="PF00107">
    <property type="entry name" value="ADH_zinc_N"/>
    <property type="match status" value="1"/>
</dbReference>
<comment type="cofactor">
    <cofactor evidence="1">
        <name>Zn(2+)</name>
        <dbReference type="ChEBI" id="CHEBI:29105"/>
    </cofactor>
</comment>
<dbReference type="InterPro" id="IPR011032">
    <property type="entry name" value="GroES-like_sf"/>
</dbReference>
<feature type="domain" description="Alcohol dehydrogenase-like C-terminal" evidence="4">
    <location>
        <begin position="190"/>
        <end position="319"/>
    </location>
</feature>